<protein>
    <recommendedName>
        <fullName evidence="8">Ancillary SecYEG translocon subunit</fullName>
    </recommendedName>
</protein>
<dbReference type="InterPro" id="IPR026039">
    <property type="entry name" value="YfgM"/>
</dbReference>
<evidence type="ECO:0000256" key="8">
    <source>
        <dbReference type="ARBA" id="ARBA00024235"/>
    </source>
</evidence>
<dbReference type="Pfam" id="PF09976">
    <property type="entry name" value="TPR_21"/>
    <property type="match status" value="1"/>
</dbReference>
<evidence type="ECO:0000256" key="2">
    <source>
        <dbReference type="ARBA" id="ARBA00022475"/>
    </source>
</evidence>
<name>A0A2A5JW05_PSEO7</name>
<keyword evidence="3 9" id="KW-0812">Transmembrane</keyword>
<dbReference type="PANTHER" id="PTHR38035">
    <property type="entry name" value="UPF0070 PROTEIN YFGM"/>
    <property type="match status" value="1"/>
</dbReference>
<dbReference type="PIRSF" id="PIRSF006170">
    <property type="entry name" value="YfgM"/>
    <property type="match status" value="1"/>
</dbReference>
<dbReference type="GO" id="GO:0005886">
    <property type="term" value="C:plasma membrane"/>
    <property type="evidence" value="ECO:0007669"/>
    <property type="project" value="UniProtKB-SubCell"/>
</dbReference>
<dbReference type="Gene3D" id="1.25.40.10">
    <property type="entry name" value="Tetratricopeptide repeat domain"/>
    <property type="match status" value="1"/>
</dbReference>
<evidence type="ECO:0000256" key="6">
    <source>
        <dbReference type="ARBA" id="ARBA00023186"/>
    </source>
</evidence>
<keyword evidence="5 9" id="KW-0472">Membrane</keyword>
<dbReference type="EMBL" id="NKHF01000003">
    <property type="protein sequence ID" value="PCK33654.1"/>
    <property type="molecule type" value="Genomic_DNA"/>
</dbReference>
<dbReference type="AlphaFoldDB" id="A0A2A5JW05"/>
<dbReference type="OrthoDB" id="9789675at2"/>
<dbReference type="GO" id="GO:0044877">
    <property type="term" value="F:protein-containing complex binding"/>
    <property type="evidence" value="ECO:0007669"/>
    <property type="project" value="InterPro"/>
</dbReference>
<proteinExistence type="inferred from homology"/>
<evidence type="ECO:0000256" key="7">
    <source>
        <dbReference type="ARBA" id="ARBA00024197"/>
    </source>
</evidence>
<keyword evidence="12" id="KW-1185">Reference proteome</keyword>
<dbReference type="RefSeq" id="WP_099640201.1">
    <property type="nucleotide sequence ID" value="NZ_NKHF01000003.1"/>
</dbReference>
<organism evidence="11 12">
    <name type="scientific">Pseudoalteromonas piscicida</name>
    <dbReference type="NCBI Taxonomy" id="43662"/>
    <lineage>
        <taxon>Bacteria</taxon>
        <taxon>Pseudomonadati</taxon>
        <taxon>Pseudomonadota</taxon>
        <taxon>Gammaproteobacteria</taxon>
        <taxon>Alteromonadales</taxon>
        <taxon>Pseudoalteromonadaceae</taxon>
        <taxon>Pseudoalteromonas</taxon>
    </lineage>
</organism>
<evidence type="ECO:0000313" key="11">
    <source>
        <dbReference type="EMBL" id="PCK33654.1"/>
    </source>
</evidence>
<evidence type="ECO:0000256" key="3">
    <source>
        <dbReference type="ARBA" id="ARBA00022692"/>
    </source>
</evidence>
<dbReference type="PANTHER" id="PTHR38035:SF1">
    <property type="entry name" value="ANCILLARY SECYEG TRANSLOCON SUBUNIT"/>
    <property type="match status" value="1"/>
</dbReference>
<dbReference type="InterPro" id="IPR018704">
    <property type="entry name" value="SecYEG/CpoB_TPR"/>
</dbReference>
<evidence type="ECO:0000259" key="10">
    <source>
        <dbReference type="Pfam" id="PF09976"/>
    </source>
</evidence>
<feature type="domain" description="Ancillary SecYEG translocon subunit/Cell division coordinator CpoB TPR" evidence="10">
    <location>
        <begin position="15"/>
        <end position="201"/>
    </location>
</feature>
<comment type="similarity">
    <text evidence="7">Belongs to the YfgM family.</text>
</comment>
<keyword evidence="2" id="KW-1003">Cell membrane</keyword>
<dbReference type="InterPro" id="IPR011990">
    <property type="entry name" value="TPR-like_helical_dom_sf"/>
</dbReference>
<reference evidence="12" key="1">
    <citation type="journal article" date="2019" name="Genome Announc.">
        <title>Draft Genome Sequence of Pseudoalteromonas piscicida Strain 36Y ROTHPW, an Hypersaline Seawater Isolate from the South Coast of Sonora, Mexico.</title>
        <authorList>
            <person name="Sanchez-Diaz R."/>
            <person name="Molina-Garza Z.J."/>
            <person name="Cruz-Suarez L.E."/>
            <person name="Selvin J."/>
            <person name="Kiran G.S."/>
            <person name="Ibarra-Gamez J.C."/>
            <person name="Gomez-Gil B."/>
            <person name="Galaviz-Silva L."/>
        </authorList>
    </citation>
    <scope>NUCLEOTIDE SEQUENCE [LARGE SCALE GENOMIC DNA]</scope>
    <source>
        <strain evidence="12">36Y_RITHPW</strain>
    </source>
</reference>
<comment type="caution">
    <text evidence="11">The sequence shown here is derived from an EMBL/GenBank/DDBJ whole genome shotgun (WGS) entry which is preliminary data.</text>
</comment>
<feature type="transmembrane region" description="Helical" evidence="9">
    <location>
        <begin position="21"/>
        <end position="39"/>
    </location>
</feature>
<evidence type="ECO:0000256" key="9">
    <source>
        <dbReference type="SAM" id="Phobius"/>
    </source>
</evidence>
<keyword evidence="4 9" id="KW-1133">Transmembrane helix</keyword>
<evidence type="ECO:0000256" key="5">
    <source>
        <dbReference type="ARBA" id="ARBA00023136"/>
    </source>
</evidence>
<evidence type="ECO:0000256" key="4">
    <source>
        <dbReference type="ARBA" id="ARBA00022989"/>
    </source>
</evidence>
<evidence type="ECO:0000256" key="1">
    <source>
        <dbReference type="ARBA" id="ARBA00004401"/>
    </source>
</evidence>
<sequence>MEIYSTEEQQAEAIKRFFRENGATLVIGAVLGLGGLYGWKTYNQSQIDSAEAASEAYTQVVESDDVLKKSEAFVANNADSNYAVLAAFVAAKEAIEKDDLTLAAEKLTWAAEHVENAELKATAQLRLARVLASQAQYEQALATLAQPMPEAFKAQQAEIQGDIYLAQGEQDKARDAYQSALDAAKGNNNPMLQIKLDDLAQKTTV</sequence>
<keyword evidence="6" id="KW-0143">Chaperone</keyword>
<gene>
    <name evidence="11" type="ORF">CEX98_00565</name>
</gene>
<accession>A0A2A5JW05</accession>
<evidence type="ECO:0000313" key="12">
    <source>
        <dbReference type="Proteomes" id="UP000228621"/>
    </source>
</evidence>
<dbReference type="Proteomes" id="UP000228621">
    <property type="component" value="Unassembled WGS sequence"/>
</dbReference>
<comment type="subcellular location">
    <subcellularLocation>
        <location evidence="1">Cell membrane</location>
        <topology evidence="1">Single-pass type II membrane protein</topology>
    </subcellularLocation>
</comment>